<keyword evidence="3" id="KW-0677">Repeat</keyword>
<evidence type="ECO:0000313" key="10">
    <source>
        <dbReference type="Proteomes" id="UP001152320"/>
    </source>
</evidence>
<gene>
    <name evidence="9" type="ORF">HOLleu_37101</name>
</gene>
<feature type="domain" description="C2H2-type" evidence="8">
    <location>
        <begin position="66"/>
        <end position="94"/>
    </location>
</feature>
<proteinExistence type="predicted"/>
<evidence type="ECO:0000256" key="5">
    <source>
        <dbReference type="ARBA" id="ARBA00022833"/>
    </source>
</evidence>
<dbReference type="InterPro" id="IPR036236">
    <property type="entry name" value="Znf_C2H2_sf"/>
</dbReference>
<dbReference type="Gene3D" id="3.30.160.60">
    <property type="entry name" value="Classic Zinc Finger"/>
    <property type="match status" value="1"/>
</dbReference>
<dbReference type="PANTHER" id="PTHR24394:SF29">
    <property type="entry name" value="MYONEURIN"/>
    <property type="match status" value="1"/>
</dbReference>
<dbReference type="EMBL" id="JAIZAY010000020">
    <property type="protein sequence ID" value="KAJ8022259.1"/>
    <property type="molecule type" value="Genomic_DNA"/>
</dbReference>
<keyword evidence="10" id="KW-1185">Reference proteome</keyword>
<keyword evidence="5" id="KW-0862">Zinc</keyword>
<dbReference type="Pfam" id="PF00096">
    <property type="entry name" value="zf-C2H2"/>
    <property type="match status" value="1"/>
</dbReference>
<comment type="caution">
    <text evidence="9">The sequence shown here is derived from an EMBL/GenBank/DDBJ whole genome shotgun (WGS) entry which is preliminary data.</text>
</comment>
<dbReference type="PROSITE" id="PS50157">
    <property type="entry name" value="ZINC_FINGER_C2H2_2"/>
    <property type="match status" value="3"/>
</dbReference>
<evidence type="ECO:0000256" key="3">
    <source>
        <dbReference type="ARBA" id="ARBA00022737"/>
    </source>
</evidence>
<dbReference type="GO" id="GO:0005634">
    <property type="term" value="C:nucleus"/>
    <property type="evidence" value="ECO:0007669"/>
    <property type="project" value="UniProtKB-SubCell"/>
</dbReference>
<evidence type="ECO:0000256" key="4">
    <source>
        <dbReference type="ARBA" id="ARBA00022771"/>
    </source>
</evidence>
<feature type="domain" description="C2H2-type" evidence="8">
    <location>
        <begin position="95"/>
        <end position="122"/>
    </location>
</feature>
<keyword evidence="2" id="KW-0479">Metal-binding</keyword>
<feature type="domain" description="C2H2-type" evidence="8">
    <location>
        <begin position="124"/>
        <end position="151"/>
    </location>
</feature>
<dbReference type="PROSITE" id="PS00028">
    <property type="entry name" value="ZINC_FINGER_C2H2_1"/>
    <property type="match status" value="3"/>
</dbReference>
<dbReference type="PANTHER" id="PTHR24394">
    <property type="entry name" value="ZINC FINGER PROTEIN"/>
    <property type="match status" value="1"/>
</dbReference>
<sequence length="326" mass="38173">MLREELSTNVVIVTSFGIMSRHVFALLREQYKVSSLLEMLLIPSRYRISELQHRYELLNDIVEMAFMCRLCPTEFKSNYQLQRHLNNVHCKNREHVCETCLKMFASRTNLMRHKQTHKEGERVYGCVLCDKVFLYKDGLIQHAYSHDNDKPLQVVPEEVKEVVAYVLATMVEWVAYESLTQLCDDYHYGLNCYGENCCFDLAMVKEVSNLFFDHMLPAVDDKWVIDAAGEYFHYMIGIPTLESLVKELKRTWFQSPHLARITLEKTTLSRVDRKELKEDIIPRWIDKNDYSSISHAIRTGDVSEYEKETTVTFTETGMGCTKGKQY</sequence>
<evidence type="ECO:0000256" key="1">
    <source>
        <dbReference type="ARBA" id="ARBA00004123"/>
    </source>
</evidence>
<comment type="subcellular location">
    <subcellularLocation>
        <location evidence="1">Nucleus</location>
    </subcellularLocation>
</comment>
<dbReference type="AlphaFoldDB" id="A0A9Q0YKK2"/>
<evidence type="ECO:0000313" key="9">
    <source>
        <dbReference type="EMBL" id="KAJ8022259.1"/>
    </source>
</evidence>
<evidence type="ECO:0000256" key="7">
    <source>
        <dbReference type="PROSITE-ProRule" id="PRU00042"/>
    </source>
</evidence>
<evidence type="ECO:0000256" key="6">
    <source>
        <dbReference type="ARBA" id="ARBA00023242"/>
    </source>
</evidence>
<dbReference type="InterPro" id="IPR013087">
    <property type="entry name" value="Znf_C2H2_type"/>
</dbReference>
<keyword evidence="6" id="KW-0539">Nucleus</keyword>
<dbReference type="Pfam" id="PF13894">
    <property type="entry name" value="zf-C2H2_4"/>
    <property type="match status" value="1"/>
</dbReference>
<dbReference type="SMART" id="SM00355">
    <property type="entry name" value="ZnF_C2H2"/>
    <property type="match status" value="3"/>
</dbReference>
<keyword evidence="4 7" id="KW-0863">Zinc-finger</keyword>
<dbReference type="Proteomes" id="UP001152320">
    <property type="component" value="Chromosome 20"/>
</dbReference>
<organism evidence="9 10">
    <name type="scientific">Holothuria leucospilota</name>
    <name type="common">Black long sea cucumber</name>
    <name type="synonym">Mertensiothuria leucospilota</name>
    <dbReference type="NCBI Taxonomy" id="206669"/>
    <lineage>
        <taxon>Eukaryota</taxon>
        <taxon>Metazoa</taxon>
        <taxon>Echinodermata</taxon>
        <taxon>Eleutherozoa</taxon>
        <taxon>Echinozoa</taxon>
        <taxon>Holothuroidea</taxon>
        <taxon>Aspidochirotacea</taxon>
        <taxon>Aspidochirotida</taxon>
        <taxon>Holothuriidae</taxon>
        <taxon>Holothuria</taxon>
    </lineage>
</organism>
<evidence type="ECO:0000256" key="2">
    <source>
        <dbReference type="ARBA" id="ARBA00022723"/>
    </source>
</evidence>
<name>A0A9Q0YKK2_HOLLE</name>
<protein>
    <recommendedName>
        <fullName evidence="8">C2H2-type domain-containing protein</fullName>
    </recommendedName>
</protein>
<accession>A0A9Q0YKK2</accession>
<dbReference type="SUPFAM" id="SSF57667">
    <property type="entry name" value="beta-beta-alpha zinc fingers"/>
    <property type="match status" value="1"/>
</dbReference>
<reference evidence="9" key="1">
    <citation type="submission" date="2021-10" db="EMBL/GenBank/DDBJ databases">
        <title>Tropical sea cucumber genome reveals ecological adaptation and Cuvierian tubules defense mechanism.</title>
        <authorList>
            <person name="Chen T."/>
        </authorList>
    </citation>
    <scope>NUCLEOTIDE SEQUENCE</scope>
    <source>
        <strain evidence="9">Nanhai2018</strain>
        <tissue evidence="9">Muscle</tissue>
    </source>
</reference>
<dbReference type="GO" id="GO:0000981">
    <property type="term" value="F:DNA-binding transcription factor activity, RNA polymerase II-specific"/>
    <property type="evidence" value="ECO:0007669"/>
    <property type="project" value="TreeGrafter"/>
</dbReference>
<dbReference type="OrthoDB" id="654211at2759"/>
<evidence type="ECO:0000259" key="8">
    <source>
        <dbReference type="PROSITE" id="PS50157"/>
    </source>
</evidence>
<dbReference type="GO" id="GO:0008270">
    <property type="term" value="F:zinc ion binding"/>
    <property type="evidence" value="ECO:0007669"/>
    <property type="project" value="UniProtKB-KW"/>
</dbReference>